<organism evidence="3 4">
    <name type="scientific">Polaribacter porphyrae</name>
    <dbReference type="NCBI Taxonomy" id="1137780"/>
    <lineage>
        <taxon>Bacteria</taxon>
        <taxon>Pseudomonadati</taxon>
        <taxon>Bacteroidota</taxon>
        <taxon>Flavobacteriia</taxon>
        <taxon>Flavobacteriales</taxon>
        <taxon>Flavobacteriaceae</taxon>
    </lineage>
</organism>
<dbReference type="RefSeq" id="WP_105014614.1">
    <property type="nucleotide sequence ID" value="NZ_MSCN01000001.1"/>
</dbReference>
<dbReference type="AlphaFoldDB" id="A0A2S7WL58"/>
<keyword evidence="2" id="KW-1133">Transmembrane helix</keyword>
<keyword evidence="2" id="KW-0812">Transmembrane</keyword>
<reference evidence="3 4" key="1">
    <citation type="submission" date="2016-12" db="EMBL/GenBank/DDBJ databases">
        <title>Trade-off between light-utilization and light-protection in marine flavobacteria.</title>
        <authorList>
            <person name="Kumagai Y."/>
            <person name="Yoshizawa S."/>
            <person name="Kogure K."/>
            <person name="Iwasaki W."/>
        </authorList>
    </citation>
    <scope>NUCLEOTIDE SEQUENCE [LARGE SCALE GENOMIC DNA]</scope>
    <source>
        <strain evidence="3 4">NBRC 108759</strain>
    </source>
</reference>
<dbReference type="OrthoDB" id="1143801at2"/>
<evidence type="ECO:0000313" key="3">
    <source>
        <dbReference type="EMBL" id="PQJ78032.1"/>
    </source>
</evidence>
<protein>
    <recommendedName>
        <fullName evidence="5">Anti-sigma factor</fullName>
    </recommendedName>
</protein>
<sequence length="175" mass="20727">MEDKLHQFFSENDFDFQEPNLKHEKRFEQKLNKTKTRQRKDSWKLLSVAASILLIFGFYLGKNSQNQQLDLADVSPKMEEVQNYFVTAISQEIKSLETNRSLDTETVIEEALHQIEELEDNYRLFVLELNNTGSKTKIINSMIKNYQQRLEILENVLEQIEQIKNPNLLNNEIYI</sequence>
<keyword evidence="4" id="KW-1185">Reference proteome</keyword>
<evidence type="ECO:0000313" key="4">
    <source>
        <dbReference type="Proteomes" id="UP000238882"/>
    </source>
</evidence>
<accession>A0A2S7WL58</accession>
<feature type="coiled-coil region" evidence="1">
    <location>
        <begin position="101"/>
        <end position="163"/>
    </location>
</feature>
<keyword evidence="2" id="KW-0472">Membrane</keyword>
<feature type="transmembrane region" description="Helical" evidence="2">
    <location>
        <begin position="43"/>
        <end position="61"/>
    </location>
</feature>
<proteinExistence type="predicted"/>
<dbReference type="Proteomes" id="UP000238882">
    <property type="component" value="Unassembled WGS sequence"/>
</dbReference>
<comment type="caution">
    <text evidence="3">The sequence shown here is derived from an EMBL/GenBank/DDBJ whole genome shotgun (WGS) entry which is preliminary data.</text>
</comment>
<dbReference type="EMBL" id="MSCN01000001">
    <property type="protein sequence ID" value="PQJ78032.1"/>
    <property type="molecule type" value="Genomic_DNA"/>
</dbReference>
<gene>
    <name evidence="3" type="ORF">BTO18_01980</name>
</gene>
<name>A0A2S7WL58_9FLAO</name>
<evidence type="ECO:0008006" key="5">
    <source>
        <dbReference type="Google" id="ProtNLM"/>
    </source>
</evidence>
<evidence type="ECO:0000256" key="1">
    <source>
        <dbReference type="SAM" id="Coils"/>
    </source>
</evidence>
<evidence type="ECO:0000256" key="2">
    <source>
        <dbReference type="SAM" id="Phobius"/>
    </source>
</evidence>
<keyword evidence="1" id="KW-0175">Coiled coil</keyword>